<dbReference type="PANTHER" id="PTHR32001">
    <property type="entry name" value="KERATINOCYTE-ASSOCIATED PROTEIN 2"/>
    <property type="match status" value="1"/>
</dbReference>
<gene>
    <name evidence="7" type="ORF">RUM44_011607</name>
</gene>
<keyword evidence="5 6" id="KW-0472">Membrane</keyword>
<name>A0ABR1AQJ0_POLSC</name>
<keyword evidence="3 6" id="KW-0812">Transmembrane</keyword>
<comment type="similarity">
    <text evidence="2">Belongs to the KRTCAP2 family.</text>
</comment>
<evidence type="ECO:0000256" key="3">
    <source>
        <dbReference type="ARBA" id="ARBA00022692"/>
    </source>
</evidence>
<comment type="subcellular location">
    <subcellularLocation>
        <location evidence="1">Membrane</location>
        <topology evidence="1">Multi-pass membrane protein</topology>
    </subcellularLocation>
</comment>
<protein>
    <recommendedName>
        <fullName evidence="9">Dolichyl-diphosphooligosaccharide--protein glycosyltransferase subunit KCP2</fullName>
    </recommendedName>
</protein>
<evidence type="ECO:0000256" key="2">
    <source>
        <dbReference type="ARBA" id="ARBA00007279"/>
    </source>
</evidence>
<evidence type="ECO:0000256" key="5">
    <source>
        <dbReference type="ARBA" id="ARBA00023136"/>
    </source>
</evidence>
<evidence type="ECO:0000313" key="7">
    <source>
        <dbReference type="EMBL" id="KAK6624747.1"/>
    </source>
</evidence>
<organism evidence="7 8">
    <name type="scientific">Polyplax serrata</name>
    <name type="common">Common mouse louse</name>
    <dbReference type="NCBI Taxonomy" id="468196"/>
    <lineage>
        <taxon>Eukaryota</taxon>
        <taxon>Metazoa</taxon>
        <taxon>Ecdysozoa</taxon>
        <taxon>Arthropoda</taxon>
        <taxon>Hexapoda</taxon>
        <taxon>Insecta</taxon>
        <taxon>Pterygota</taxon>
        <taxon>Neoptera</taxon>
        <taxon>Paraneoptera</taxon>
        <taxon>Psocodea</taxon>
        <taxon>Troctomorpha</taxon>
        <taxon>Phthiraptera</taxon>
        <taxon>Anoplura</taxon>
        <taxon>Polyplacidae</taxon>
        <taxon>Polyplax</taxon>
    </lineage>
</organism>
<dbReference type="InterPro" id="IPR018614">
    <property type="entry name" value="KRTCAP2"/>
</dbReference>
<evidence type="ECO:0000256" key="1">
    <source>
        <dbReference type="ARBA" id="ARBA00004141"/>
    </source>
</evidence>
<keyword evidence="4 6" id="KW-1133">Transmembrane helix</keyword>
<accession>A0ABR1AQJ0</accession>
<evidence type="ECO:0008006" key="9">
    <source>
        <dbReference type="Google" id="ProtNLM"/>
    </source>
</evidence>
<evidence type="ECO:0000256" key="4">
    <source>
        <dbReference type="ARBA" id="ARBA00022989"/>
    </source>
</evidence>
<feature type="transmembrane region" description="Helical" evidence="6">
    <location>
        <begin position="34"/>
        <end position="61"/>
    </location>
</feature>
<evidence type="ECO:0000256" key="6">
    <source>
        <dbReference type="SAM" id="Phobius"/>
    </source>
</evidence>
<dbReference type="Pfam" id="PF09775">
    <property type="entry name" value="Keratin_assoc"/>
    <property type="match status" value="1"/>
</dbReference>
<keyword evidence="8" id="KW-1185">Reference proteome</keyword>
<dbReference type="EMBL" id="JAWJWF010000046">
    <property type="protein sequence ID" value="KAK6624747.1"/>
    <property type="molecule type" value="Genomic_DNA"/>
</dbReference>
<dbReference type="Proteomes" id="UP001359485">
    <property type="component" value="Unassembled WGS sequence"/>
</dbReference>
<evidence type="ECO:0000313" key="8">
    <source>
        <dbReference type="Proteomes" id="UP001359485"/>
    </source>
</evidence>
<reference evidence="7 8" key="1">
    <citation type="submission" date="2023-09" db="EMBL/GenBank/DDBJ databases">
        <title>Genomes of two closely related lineages of the louse Polyplax serrata with different host specificities.</title>
        <authorList>
            <person name="Martinu J."/>
            <person name="Tarabai H."/>
            <person name="Stefka J."/>
            <person name="Hypsa V."/>
        </authorList>
    </citation>
    <scope>NUCLEOTIDE SEQUENCE [LARGE SCALE GENOMIC DNA]</scope>
    <source>
        <strain evidence="7">98ZLc_SE</strain>
    </source>
</reference>
<proteinExistence type="inferred from homology"/>
<sequence>MIPKTLIVTYFQAVGNMETSLFGKGFQAKLFPEIFICLGLAAFAASMIHRVCITTCILFSLPALYYMNRLSQKVHAAPAVVNVPGKRKK</sequence>
<dbReference type="PANTHER" id="PTHR32001:SF1">
    <property type="entry name" value="KERATINOCYTE-ASSOCIATED PROTEIN 2"/>
    <property type="match status" value="1"/>
</dbReference>
<comment type="caution">
    <text evidence="7">The sequence shown here is derived from an EMBL/GenBank/DDBJ whole genome shotgun (WGS) entry which is preliminary data.</text>
</comment>